<dbReference type="STRING" id="390333.Ldb0980"/>
<evidence type="ECO:0000313" key="2">
    <source>
        <dbReference type="Proteomes" id="UP000001259"/>
    </source>
</evidence>
<dbReference type="EMBL" id="CR954253">
    <property type="protein sequence ID" value="CAI97782.1"/>
    <property type="molecule type" value="Genomic_DNA"/>
</dbReference>
<protein>
    <submittedName>
        <fullName evidence="1">Uncharacterized protein</fullName>
    </submittedName>
</protein>
<dbReference type="AlphaFoldDB" id="Q1GAC2"/>
<dbReference type="HOGENOM" id="CLU_220263_0_0_9"/>
<proteinExistence type="predicted"/>
<reference evidence="1 2" key="1">
    <citation type="journal article" date="2006" name="Proc. Natl. Acad. Sci. U.S.A.">
        <title>The complete genome sequence of Lactobacillus bulgaricus reveals extensive and ongoing reductive evolution.</title>
        <authorList>
            <person name="van de Guchte M."/>
            <person name="Penaud S."/>
            <person name="Grimaldi C."/>
            <person name="Barbe V."/>
            <person name="Bryson K."/>
            <person name="Nicolas P."/>
            <person name="Robert C."/>
            <person name="Oztas S."/>
            <person name="Mangenot S."/>
            <person name="Couloux A."/>
            <person name="Loux V."/>
            <person name="Dervyn R."/>
            <person name="Bossy R."/>
            <person name="Bolotin A."/>
            <person name="Batto J.-M."/>
            <person name="Walunas T."/>
            <person name="Gibrat J.-F."/>
            <person name="Bessieres P."/>
            <person name="Weissenbach J."/>
            <person name="Ehrlich S.D."/>
            <person name="Maguin E."/>
        </authorList>
    </citation>
    <scope>NUCLEOTIDE SEQUENCE [LARGE SCALE GENOMIC DNA]</scope>
    <source>
        <strain evidence="2">ATCC 11842 / DSM 20081 / BCRC 10696 / JCM 1002 / NBRC 13953 / NCIMB 11778 / NCTC 12712 / WDCM 00102 / Lb 14</strain>
    </source>
</reference>
<evidence type="ECO:0000313" key="1">
    <source>
        <dbReference type="EMBL" id="CAI97782.1"/>
    </source>
</evidence>
<dbReference type="Proteomes" id="UP000001259">
    <property type="component" value="Chromosome"/>
</dbReference>
<dbReference type="KEGG" id="ldb:Ldb0980"/>
<name>Q1GAC2_LACDA</name>
<keyword evidence="2" id="KW-1185">Reference proteome</keyword>
<sequence>MFMASAGNLPMKKKQFTLTTWLQRRLPGK</sequence>
<organism evidence="1 2">
    <name type="scientific">Lactobacillus delbrueckii subsp. bulgaricus (strain ATCC 11842 / DSM 20081 / BCRC 10696 / JCM 1002 / NBRC 13953 / NCIMB 11778 / NCTC 12712 / WDCM 00102 / Lb 14)</name>
    <dbReference type="NCBI Taxonomy" id="390333"/>
    <lineage>
        <taxon>Bacteria</taxon>
        <taxon>Bacillati</taxon>
        <taxon>Bacillota</taxon>
        <taxon>Bacilli</taxon>
        <taxon>Lactobacillales</taxon>
        <taxon>Lactobacillaceae</taxon>
        <taxon>Lactobacillus</taxon>
    </lineage>
</organism>
<accession>Q1GAC2</accession>
<gene>
    <name evidence="1" type="ordered locus">Ldb0980</name>
</gene>